<evidence type="ECO:0000313" key="4">
    <source>
        <dbReference type="Proteomes" id="UP000504607"/>
    </source>
</evidence>
<proteinExistence type="predicted"/>
<protein>
    <submittedName>
        <fullName evidence="5">L-lactate dehydrogenase-like</fullName>
    </submittedName>
</protein>
<keyword evidence="1" id="KW-0560">Oxidoreductase</keyword>
<evidence type="ECO:0000256" key="1">
    <source>
        <dbReference type="ARBA" id="ARBA00023002"/>
    </source>
</evidence>
<dbReference type="InterPro" id="IPR001557">
    <property type="entry name" value="L-lactate/malate_DH"/>
</dbReference>
<dbReference type="Gene3D" id="3.40.50.720">
    <property type="entry name" value="NAD(P)-binding Rossmann-like Domain"/>
    <property type="match status" value="1"/>
</dbReference>
<sequence length="115" mass="12705">MAITQTILTQDLADVLALIDNMPDMLCDEMLDLQHVAAFLPRTKILASMDYAVTTGSDLCIIFVGACQIVEKSYLSLLPWNLTIFRDIVVSLARNSPDALLLMVSNPTNILTYIT</sequence>
<gene>
    <name evidence="5" type="primary">LOC105054883</name>
</gene>
<name>A0A8N4EXK8_ELAGV</name>
<evidence type="ECO:0000259" key="3">
    <source>
        <dbReference type="Pfam" id="PF00056"/>
    </source>
</evidence>
<dbReference type="GeneID" id="105054883"/>
<dbReference type="InterPro" id="IPR001236">
    <property type="entry name" value="Lactate/malate_DH_N"/>
</dbReference>
<dbReference type="Pfam" id="PF00056">
    <property type="entry name" value="Ldh_1_N"/>
    <property type="match status" value="1"/>
</dbReference>
<dbReference type="InterPro" id="IPR036291">
    <property type="entry name" value="NAD(P)-bd_dom_sf"/>
</dbReference>
<evidence type="ECO:0000256" key="2">
    <source>
        <dbReference type="ARBA" id="ARBA00023027"/>
    </source>
</evidence>
<dbReference type="PANTHER" id="PTHR43128">
    <property type="entry name" value="L-2-HYDROXYCARBOXYLATE DEHYDROGENASE (NAD(P)(+))"/>
    <property type="match status" value="1"/>
</dbReference>
<dbReference type="GO" id="GO:0006089">
    <property type="term" value="P:lactate metabolic process"/>
    <property type="evidence" value="ECO:0007669"/>
    <property type="project" value="TreeGrafter"/>
</dbReference>
<evidence type="ECO:0000313" key="5">
    <source>
        <dbReference type="RefSeq" id="XP_029117243.1"/>
    </source>
</evidence>
<dbReference type="Proteomes" id="UP000504607">
    <property type="component" value="Chromosome 1"/>
</dbReference>
<dbReference type="RefSeq" id="XP_029117243.1">
    <property type="nucleotide sequence ID" value="XM_029261410.1"/>
</dbReference>
<feature type="domain" description="Lactate/malate dehydrogenase N-terminal" evidence="3">
    <location>
        <begin position="4"/>
        <end position="114"/>
    </location>
</feature>
<dbReference type="AlphaFoldDB" id="A0A8N4EXK8"/>
<dbReference type="GO" id="GO:0004459">
    <property type="term" value="F:L-lactate dehydrogenase (NAD+) activity"/>
    <property type="evidence" value="ECO:0007669"/>
    <property type="project" value="TreeGrafter"/>
</dbReference>
<accession>A0A8N4EXK8</accession>
<dbReference type="PANTHER" id="PTHR43128:SF16">
    <property type="entry name" value="L-LACTATE DEHYDROGENASE"/>
    <property type="match status" value="1"/>
</dbReference>
<keyword evidence="4" id="KW-1185">Reference proteome</keyword>
<dbReference type="PRINTS" id="PR00086">
    <property type="entry name" value="LLDHDRGNASE"/>
</dbReference>
<dbReference type="SUPFAM" id="SSF51735">
    <property type="entry name" value="NAD(P)-binding Rossmann-fold domains"/>
    <property type="match status" value="1"/>
</dbReference>
<dbReference type="KEGG" id="egu:105054883"/>
<reference evidence="5" key="1">
    <citation type="submission" date="2025-08" db="UniProtKB">
        <authorList>
            <consortium name="RefSeq"/>
        </authorList>
    </citation>
    <scope>IDENTIFICATION</scope>
</reference>
<keyword evidence="2" id="KW-0520">NAD</keyword>
<organism evidence="4 5">
    <name type="scientific">Elaeis guineensis var. tenera</name>
    <name type="common">Oil palm</name>
    <dbReference type="NCBI Taxonomy" id="51953"/>
    <lineage>
        <taxon>Eukaryota</taxon>
        <taxon>Viridiplantae</taxon>
        <taxon>Streptophyta</taxon>
        <taxon>Embryophyta</taxon>
        <taxon>Tracheophyta</taxon>
        <taxon>Spermatophyta</taxon>
        <taxon>Magnoliopsida</taxon>
        <taxon>Liliopsida</taxon>
        <taxon>Arecaceae</taxon>
        <taxon>Arecoideae</taxon>
        <taxon>Cocoseae</taxon>
        <taxon>Elaeidinae</taxon>
        <taxon>Elaeis</taxon>
    </lineage>
</organism>